<evidence type="ECO:0000313" key="2">
    <source>
        <dbReference type="EMBL" id="MCG2614172.1"/>
    </source>
</evidence>
<sequence length="492" mass="57378">MHKNPAIQICHQLTAKHAQALKKLLMQDKRSASLKLFNLIRNLPPKEITKEYLYKNIYGTNYEPSKDYLLRNELRLLRQKLDKFLLQKSVEELLDTDDVFRQQLQLRAYKHFQLYDLFFESFDKTAAASEQAFRFGDVLDMQNWYFDLAYQHQFSAVRDYEEKAKFFNSATLKAAEILEKQVSAQENMQGFYKALEYYYQKLLGQAPAEQQAPERKATGPATNHTGHPLSTYYHHRSAGFYTDGKGRLAHFLKAYEALESHDYRDQYTTDLLVNILLGIGRTLQQLGEFEQADTYLSKAINDYAKEIKGLASKDKLYSNYTINLLNIGQYEKAIEVLQQLQKGANEDGYAQYWYTIYRLIASIGLRKTADIKQNLPANYTTIPLQHRVYFRIISSIYFYLAGDMEWAYKEAYNLLHTKLAEEYGREQLAVIELLETFFQLGDRHANLKQIPAKESRKLEQKMNAIDTSKINDINILPVLLWLKKEIVASQEA</sequence>
<feature type="region of interest" description="Disordered" evidence="1">
    <location>
        <begin position="209"/>
        <end position="228"/>
    </location>
</feature>
<evidence type="ECO:0000313" key="3">
    <source>
        <dbReference type="Proteomes" id="UP001165367"/>
    </source>
</evidence>
<accession>A0ABS9KPC7</accession>
<dbReference type="EMBL" id="JAKLTR010000004">
    <property type="protein sequence ID" value="MCG2614172.1"/>
    <property type="molecule type" value="Genomic_DNA"/>
</dbReference>
<dbReference type="SUPFAM" id="SSF48452">
    <property type="entry name" value="TPR-like"/>
    <property type="match status" value="1"/>
</dbReference>
<proteinExistence type="predicted"/>
<reference evidence="2" key="1">
    <citation type="submission" date="2022-01" db="EMBL/GenBank/DDBJ databases">
        <authorList>
            <person name="Jo J.-H."/>
            <person name="Im W.-T."/>
        </authorList>
    </citation>
    <scope>NUCLEOTIDE SEQUENCE</scope>
    <source>
        <strain evidence="2">NA20</strain>
    </source>
</reference>
<evidence type="ECO:0008006" key="4">
    <source>
        <dbReference type="Google" id="ProtNLM"/>
    </source>
</evidence>
<protein>
    <recommendedName>
        <fullName evidence="4">Tetratricopeptide repeat protein</fullName>
    </recommendedName>
</protein>
<comment type="caution">
    <text evidence="2">The sequence shown here is derived from an EMBL/GenBank/DDBJ whole genome shotgun (WGS) entry which is preliminary data.</text>
</comment>
<dbReference type="InterPro" id="IPR011990">
    <property type="entry name" value="TPR-like_helical_dom_sf"/>
</dbReference>
<keyword evidence="3" id="KW-1185">Reference proteome</keyword>
<dbReference type="Gene3D" id="1.25.40.10">
    <property type="entry name" value="Tetratricopeptide repeat domain"/>
    <property type="match status" value="1"/>
</dbReference>
<gene>
    <name evidence="2" type="ORF">LZZ85_07760</name>
</gene>
<name>A0ABS9KPC7_9BACT</name>
<organism evidence="2 3">
    <name type="scientific">Terrimonas ginsenosidimutans</name>
    <dbReference type="NCBI Taxonomy" id="2908004"/>
    <lineage>
        <taxon>Bacteria</taxon>
        <taxon>Pseudomonadati</taxon>
        <taxon>Bacteroidota</taxon>
        <taxon>Chitinophagia</taxon>
        <taxon>Chitinophagales</taxon>
        <taxon>Chitinophagaceae</taxon>
        <taxon>Terrimonas</taxon>
    </lineage>
</organism>
<evidence type="ECO:0000256" key="1">
    <source>
        <dbReference type="SAM" id="MobiDB-lite"/>
    </source>
</evidence>
<dbReference type="RefSeq" id="WP_237870342.1">
    <property type="nucleotide sequence ID" value="NZ_JAKLTR010000004.1"/>
</dbReference>
<dbReference type="Proteomes" id="UP001165367">
    <property type="component" value="Unassembled WGS sequence"/>
</dbReference>